<reference evidence="23" key="1">
    <citation type="journal article" date="2022" name="New Phytol.">
        <title>Evolutionary transition to the ectomycorrhizal habit in the genomes of a hyperdiverse lineage of mushroom-forming fungi.</title>
        <authorList>
            <person name="Looney B."/>
            <person name="Miyauchi S."/>
            <person name="Morin E."/>
            <person name="Drula E."/>
            <person name="Courty P.E."/>
            <person name="Kohler A."/>
            <person name="Kuo A."/>
            <person name="LaButti K."/>
            <person name="Pangilinan J."/>
            <person name="Lipzen A."/>
            <person name="Riley R."/>
            <person name="Andreopoulos W."/>
            <person name="He G."/>
            <person name="Johnson J."/>
            <person name="Nolan M."/>
            <person name="Tritt A."/>
            <person name="Barry K.W."/>
            <person name="Grigoriev I.V."/>
            <person name="Nagy L.G."/>
            <person name="Hibbett D."/>
            <person name="Henrissat B."/>
            <person name="Matheny P.B."/>
            <person name="Labbe J."/>
            <person name="Martin F.M."/>
        </authorList>
    </citation>
    <scope>NUCLEOTIDE SEQUENCE</scope>
    <source>
        <strain evidence="23">BPL690</strain>
    </source>
</reference>
<name>A0AAD4M6F8_9AGAM</name>
<evidence type="ECO:0000259" key="22">
    <source>
        <dbReference type="PROSITE" id="PS50800"/>
    </source>
</evidence>
<keyword evidence="14" id="KW-0234">DNA repair</keyword>
<comment type="subcellular location">
    <subcellularLocation>
        <location evidence="2">Nucleus</location>
    </subcellularLocation>
</comment>
<evidence type="ECO:0000256" key="2">
    <source>
        <dbReference type="ARBA" id="ARBA00004123"/>
    </source>
</evidence>
<keyword evidence="11" id="KW-0833">Ubl conjugation pathway</keyword>
<dbReference type="GO" id="GO:0008270">
    <property type="term" value="F:zinc ion binding"/>
    <property type="evidence" value="ECO:0007669"/>
    <property type="project" value="UniProtKB-KW"/>
</dbReference>
<dbReference type="PANTHER" id="PTHR14134:SF2">
    <property type="entry name" value="E3 UBIQUITIN-PROTEIN LIGASE RAD18"/>
    <property type="match status" value="1"/>
</dbReference>
<evidence type="ECO:0000256" key="6">
    <source>
        <dbReference type="ARBA" id="ARBA00015551"/>
    </source>
</evidence>
<dbReference type="InterPro" id="IPR003034">
    <property type="entry name" value="SAP_dom"/>
</dbReference>
<feature type="domain" description="RING-type" evidence="21">
    <location>
        <begin position="39"/>
        <end position="76"/>
    </location>
</feature>
<evidence type="ECO:0000259" key="21">
    <source>
        <dbReference type="PROSITE" id="PS50089"/>
    </source>
</evidence>
<keyword evidence="12" id="KW-0862">Zinc</keyword>
<feature type="region of interest" description="Disordered" evidence="20">
    <location>
        <begin position="116"/>
        <end position="179"/>
    </location>
</feature>
<dbReference type="GO" id="GO:0005634">
    <property type="term" value="C:nucleus"/>
    <property type="evidence" value="ECO:0007669"/>
    <property type="project" value="UniProtKB-SubCell"/>
</dbReference>
<keyword evidence="24" id="KW-1185">Reference proteome</keyword>
<dbReference type="InterPro" id="IPR006642">
    <property type="entry name" value="Rad18_UBZ4"/>
</dbReference>
<dbReference type="GO" id="GO:0061630">
    <property type="term" value="F:ubiquitin protein ligase activity"/>
    <property type="evidence" value="ECO:0007669"/>
    <property type="project" value="UniProtKB-EC"/>
</dbReference>
<keyword evidence="13" id="KW-0238">DNA-binding</keyword>
<dbReference type="PANTHER" id="PTHR14134">
    <property type="entry name" value="E3 UBIQUITIN-PROTEIN LIGASE RAD18"/>
    <property type="match status" value="1"/>
</dbReference>
<evidence type="ECO:0000256" key="7">
    <source>
        <dbReference type="ARBA" id="ARBA00022679"/>
    </source>
</evidence>
<dbReference type="PROSITE" id="PS00518">
    <property type="entry name" value="ZF_RING_1"/>
    <property type="match status" value="1"/>
</dbReference>
<evidence type="ECO:0000256" key="3">
    <source>
        <dbReference type="ARBA" id="ARBA00004906"/>
    </source>
</evidence>
<dbReference type="InterPro" id="IPR001841">
    <property type="entry name" value="Znf_RING"/>
</dbReference>
<dbReference type="EMBL" id="WTXG01000009">
    <property type="protein sequence ID" value="KAI0303529.1"/>
    <property type="molecule type" value="Genomic_DNA"/>
</dbReference>
<evidence type="ECO:0000313" key="23">
    <source>
        <dbReference type="EMBL" id="KAI0303529.1"/>
    </source>
</evidence>
<dbReference type="Gene3D" id="3.30.40.10">
    <property type="entry name" value="Zinc/RING finger domain, C3HC4 (zinc finger)"/>
    <property type="match status" value="1"/>
</dbReference>
<dbReference type="GO" id="GO:0006513">
    <property type="term" value="P:protein monoubiquitination"/>
    <property type="evidence" value="ECO:0007669"/>
    <property type="project" value="InterPro"/>
</dbReference>
<keyword evidence="10 19" id="KW-0863">Zinc-finger</keyword>
<evidence type="ECO:0000256" key="16">
    <source>
        <dbReference type="ARBA" id="ARBA00031783"/>
    </source>
</evidence>
<dbReference type="InterPro" id="IPR039577">
    <property type="entry name" value="Rad18"/>
</dbReference>
<evidence type="ECO:0000256" key="8">
    <source>
        <dbReference type="ARBA" id="ARBA00022723"/>
    </source>
</evidence>
<dbReference type="SMART" id="SM00734">
    <property type="entry name" value="ZnF_Rad18"/>
    <property type="match status" value="1"/>
</dbReference>
<protein>
    <recommendedName>
        <fullName evidence="6">Postreplication repair E3 ubiquitin-protein ligase RAD18</fullName>
        <ecNumber evidence="5">2.3.2.27</ecNumber>
    </recommendedName>
    <alternativeName>
        <fullName evidence="17">Postreplication repair E3 ubiquitin-protein ligase rad18</fullName>
    </alternativeName>
    <alternativeName>
        <fullName evidence="16 18">RING-type E3 ubiquitin transferase RAD18</fullName>
    </alternativeName>
</protein>
<dbReference type="PROSITE" id="PS50800">
    <property type="entry name" value="SAP"/>
    <property type="match status" value="1"/>
</dbReference>
<evidence type="ECO:0000256" key="13">
    <source>
        <dbReference type="ARBA" id="ARBA00023125"/>
    </source>
</evidence>
<evidence type="ECO:0000256" key="18">
    <source>
        <dbReference type="ARBA" id="ARBA00082369"/>
    </source>
</evidence>
<keyword evidence="9" id="KW-0227">DNA damage</keyword>
<evidence type="ECO:0000313" key="24">
    <source>
        <dbReference type="Proteomes" id="UP001203297"/>
    </source>
</evidence>
<proteinExistence type="inferred from homology"/>
<evidence type="ECO:0000256" key="12">
    <source>
        <dbReference type="ARBA" id="ARBA00022833"/>
    </source>
</evidence>
<dbReference type="SMART" id="SM00184">
    <property type="entry name" value="RING"/>
    <property type="match status" value="1"/>
</dbReference>
<keyword evidence="8" id="KW-0479">Metal-binding</keyword>
<dbReference type="Proteomes" id="UP001203297">
    <property type="component" value="Unassembled WGS sequence"/>
</dbReference>
<dbReference type="GO" id="GO:0097505">
    <property type="term" value="C:Rad6-Rad18 complex"/>
    <property type="evidence" value="ECO:0007669"/>
    <property type="project" value="TreeGrafter"/>
</dbReference>
<feature type="domain" description="SAP" evidence="22">
    <location>
        <begin position="254"/>
        <end position="288"/>
    </location>
</feature>
<evidence type="ECO:0000256" key="14">
    <source>
        <dbReference type="ARBA" id="ARBA00023204"/>
    </source>
</evidence>
<feature type="compositionally biased region" description="Polar residues" evidence="20">
    <location>
        <begin position="168"/>
        <end position="179"/>
    </location>
</feature>
<dbReference type="EC" id="2.3.2.27" evidence="5"/>
<dbReference type="FunFam" id="3.30.40.10:FF:000172">
    <property type="entry name" value="E3 ubiquitin-protein ligase RAD18"/>
    <property type="match status" value="1"/>
</dbReference>
<feature type="region of interest" description="Disordered" evidence="20">
    <location>
        <begin position="352"/>
        <end position="410"/>
    </location>
</feature>
<evidence type="ECO:0000256" key="17">
    <source>
        <dbReference type="ARBA" id="ARBA00074353"/>
    </source>
</evidence>
<evidence type="ECO:0000256" key="4">
    <source>
        <dbReference type="ARBA" id="ARBA00009506"/>
    </source>
</evidence>
<evidence type="ECO:0000256" key="15">
    <source>
        <dbReference type="ARBA" id="ARBA00023242"/>
    </source>
</evidence>
<evidence type="ECO:0000256" key="20">
    <source>
        <dbReference type="SAM" id="MobiDB-lite"/>
    </source>
</evidence>
<evidence type="ECO:0000256" key="11">
    <source>
        <dbReference type="ARBA" id="ARBA00022786"/>
    </source>
</evidence>
<dbReference type="GO" id="GO:0006301">
    <property type="term" value="P:DNA damage tolerance"/>
    <property type="evidence" value="ECO:0007669"/>
    <property type="project" value="InterPro"/>
</dbReference>
<dbReference type="SUPFAM" id="SSF57850">
    <property type="entry name" value="RING/U-box"/>
    <property type="match status" value="1"/>
</dbReference>
<dbReference type="AlphaFoldDB" id="A0AAD4M6F8"/>
<dbReference type="InterPro" id="IPR013083">
    <property type="entry name" value="Znf_RING/FYVE/PHD"/>
</dbReference>
<comment type="similarity">
    <text evidence="4">Belongs to the RAD18 family.</text>
</comment>
<organism evidence="23 24">
    <name type="scientific">Multifurca ochricompacta</name>
    <dbReference type="NCBI Taxonomy" id="376703"/>
    <lineage>
        <taxon>Eukaryota</taxon>
        <taxon>Fungi</taxon>
        <taxon>Dikarya</taxon>
        <taxon>Basidiomycota</taxon>
        <taxon>Agaricomycotina</taxon>
        <taxon>Agaricomycetes</taxon>
        <taxon>Russulales</taxon>
        <taxon>Russulaceae</taxon>
        <taxon>Multifurca</taxon>
    </lineage>
</organism>
<keyword evidence="15" id="KW-0539">Nucleus</keyword>
<gene>
    <name evidence="23" type="ORF">B0F90DRAFT_1711692</name>
</gene>
<dbReference type="InterPro" id="IPR017907">
    <property type="entry name" value="Znf_RING_CS"/>
</dbReference>
<dbReference type="SMART" id="SM00513">
    <property type="entry name" value="SAP"/>
    <property type="match status" value="1"/>
</dbReference>
<evidence type="ECO:0000256" key="9">
    <source>
        <dbReference type="ARBA" id="ARBA00022763"/>
    </source>
</evidence>
<comment type="caution">
    <text evidence="23">The sequence shown here is derived from an EMBL/GenBank/DDBJ whole genome shotgun (WGS) entry which is preliminary data.</text>
</comment>
<dbReference type="Pfam" id="PF13923">
    <property type="entry name" value="zf-C3HC4_2"/>
    <property type="match status" value="1"/>
</dbReference>
<sequence>MWKVNLKELLDDTDVQDPTDFPPSSTVPGLRDLDGALRCNICQELYEAPVVLTCGHCFCSLCARNQLGEKPACPTCWRETTISSIRVNPTMEEAVTAWKDARRFVLHMINDTLNGQTKAIEASRPTKRRKPNARPSGVVPDMVSHQRRSGRSDVGSSDDDAEREMAMSSGTPALGSNSSIECPVCAKSVPMTMINDHLDSNCKYHSALSSGKIASSSKSGQKDAWSKLLNGTRSGKDKEKHEAEVDNPLPKASYTVLKDKQIRDLLAAYNLSTTGDRPQLIARHERWVALYNANLDRSPILRKRPAELQLEMRRWEEDRRGARKDPLKIDITEYRRANKAEFDKLIQRARVNPVHGSPKQPNSPKTLVVESAVGSESGPGPASDRWKRLKVAGGGGGETDAIVVDSDPEG</sequence>
<comment type="catalytic activity">
    <reaction evidence="1">
        <text>S-ubiquitinyl-[E2 ubiquitin-conjugating enzyme]-L-cysteine + [acceptor protein]-L-lysine = [E2 ubiquitin-conjugating enzyme]-L-cysteine + N(6)-ubiquitinyl-[acceptor protein]-L-lysine.</text>
        <dbReference type="EC" id="2.3.2.27"/>
    </reaction>
</comment>
<keyword evidence="7" id="KW-0808">Transferase</keyword>
<dbReference type="Pfam" id="PF02037">
    <property type="entry name" value="SAP"/>
    <property type="match status" value="1"/>
</dbReference>
<comment type="pathway">
    <text evidence="3">Protein modification; protein ubiquitination.</text>
</comment>
<dbReference type="GO" id="GO:0006281">
    <property type="term" value="P:DNA repair"/>
    <property type="evidence" value="ECO:0007669"/>
    <property type="project" value="UniProtKB-KW"/>
</dbReference>
<evidence type="ECO:0000256" key="5">
    <source>
        <dbReference type="ARBA" id="ARBA00012483"/>
    </source>
</evidence>
<dbReference type="PROSITE" id="PS50089">
    <property type="entry name" value="ZF_RING_2"/>
    <property type="match status" value="1"/>
</dbReference>
<evidence type="ECO:0000256" key="19">
    <source>
        <dbReference type="PROSITE-ProRule" id="PRU00175"/>
    </source>
</evidence>
<evidence type="ECO:0000256" key="1">
    <source>
        <dbReference type="ARBA" id="ARBA00000900"/>
    </source>
</evidence>
<evidence type="ECO:0000256" key="10">
    <source>
        <dbReference type="ARBA" id="ARBA00022771"/>
    </source>
</evidence>
<dbReference type="GO" id="GO:0003697">
    <property type="term" value="F:single-stranded DNA binding"/>
    <property type="evidence" value="ECO:0007669"/>
    <property type="project" value="InterPro"/>
</dbReference>
<accession>A0AAD4M6F8</accession>